<dbReference type="VEuPathDB" id="PlasmoDB:PVSEL_0301010"/>
<feature type="region of interest" description="Disordered" evidence="5">
    <location>
        <begin position="682"/>
        <end position="701"/>
    </location>
</feature>
<dbReference type="InterPro" id="IPR003018">
    <property type="entry name" value="GAF"/>
</dbReference>
<feature type="region of interest" description="Disordered" evidence="5">
    <location>
        <begin position="466"/>
        <end position="489"/>
    </location>
</feature>
<dbReference type="VEuPathDB" id="PlasmoDB:PVLDE_0300830"/>
<feature type="compositionally biased region" description="Basic and acidic residues" evidence="5">
    <location>
        <begin position="652"/>
        <end position="662"/>
    </location>
</feature>
<evidence type="ECO:0000256" key="5">
    <source>
        <dbReference type="SAM" id="MobiDB-lite"/>
    </source>
</evidence>
<dbReference type="VEuPathDB" id="PlasmoDB:PVBDA_0301040"/>
<proteinExistence type="predicted"/>
<keyword evidence="4 6" id="KW-0472">Membrane</keyword>
<feature type="domain" description="GAF" evidence="7">
    <location>
        <begin position="305"/>
        <end position="456"/>
    </location>
</feature>
<dbReference type="VEuPathDB" id="PlasmoDB:PVVCY_0300930"/>
<dbReference type="SUPFAM" id="SSF55781">
    <property type="entry name" value="GAF domain-like"/>
    <property type="match status" value="1"/>
</dbReference>
<feature type="region of interest" description="Disordered" evidence="5">
    <location>
        <begin position="548"/>
        <end position="662"/>
    </location>
</feature>
<feature type="transmembrane region" description="Helical" evidence="6">
    <location>
        <begin position="218"/>
        <end position="248"/>
    </location>
</feature>
<feature type="compositionally biased region" description="Polar residues" evidence="5">
    <location>
        <begin position="683"/>
        <end position="693"/>
    </location>
</feature>
<evidence type="ECO:0000313" key="9">
    <source>
        <dbReference type="Proteomes" id="UP000515697"/>
    </source>
</evidence>
<dbReference type="InterPro" id="IPR019537">
    <property type="entry name" value="TMEM65"/>
</dbReference>
<feature type="transmembrane region" description="Helical" evidence="6">
    <location>
        <begin position="181"/>
        <end position="198"/>
    </location>
</feature>
<dbReference type="SMART" id="SM00065">
    <property type="entry name" value="GAF"/>
    <property type="match status" value="1"/>
</dbReference>
<keyword evidence="2 6" id="KW-0812">Transmembrane</keyword>
<evidence type="ECO:0000313" key="8">
    <source>
        <dbReference type="EMBL" id="CAD2097097.1"/>
    </source>
</evidence>
<dbReference type="PANTHER" id="PTHR21706:SF15">
    <property type="entry name" value="TRANSMEMBRANE PROTEIN 65"/>
    <property type="match status" value="1"/>
</dbReference>
<evidence type="ECO:0000256" key="1">
    <source>
        <dbReference type="ARBA" id="ARBA00004141"/>
    </source>
</evidence>
<evidence type="ECO:0000256" key="3">
    <source>
        <dbReference type="ARBA" id="ARBA00022989"/>
    </source>
</evidence>
<dbReference type="GO" id="GO:0016020">
    <property type="term" value="C:membrane"/>
    <property type="evidence" value="ECO:0007669"/>
    <property type="project" value="UniProtKB-SubCell"/>
</dbReference>
<dbReference type="Pfam" id="PF01590">
    <property type="entry name" value="GAF"/>
    <property type="match status" value="1"/>
</dbReference>
<evidence type="ECO:0000256" key="2">
    <source>
        <dbReference type="ARBA" id="ARBA00022692"/>
    </source>
</evidence>
<dbReference type="Gene3D" id="3.30.450.40">
    <property type="match status" value="1"/>
</dbReference>
<dbReference type="Pfam" id="PF10507">
    <property type="entry name" value="TMEM65"/>
    <property type="match status" value="1"/>
</dbReference>
<dbReference type="VEuPathDB" id="PlasmoDB:PVPCR_0300980"/>
<evidence type="ECO:0000256" key="4">
    <source>
        <dbReference type="ARBA" id="ARBA00023136"/>
    </source>
</evidence>
<evidence type="ECO:0000259" key="7">
    <source>
        <dbReference type="SMART" id="SM00065"/>
    </source>
</evidence>
<dbReference type="AlphaFoldDB" id="A0A6V7SG11"/>
<dbReference type="EMBL" id="LR865424">
    <property type="protein sequence ID" value="CAD2097097.1"/>
    <property type="molecule type" value="Genomic_DNA"/>
</dbReference>
<feature type="transmembrane region" description="Helical" evidence="6">
    <location>
        <begin position="268"/>
        <end position="291"/>
    </location>
</feature>
<name>A0A6V7SG11_PLAVN</name>
<dbReference type="GO" id="GO:0005739">
    <property type="term" value="C:mitochondrion"/>
    <property type="evidence" value="ECO:0007669"/>
    <property type="project" value="TreeGrafter"/>
</dbReference>
<dbReference type="Proteomes" id="UP000515697">
    <property type="component" value="Chromosome PVSEL_03"/>
</dbReference>
<dbReference type="PANTHER" id="PTHR21706">
    <property type="entry name" value="TRANSMEMBRANE PROTEIN 65"/>
    <property type="match status" value="1"/>
</dbReference>
<protein>
    <submittedName>
        <fullName evidence="8">GAF domain-related protein, putative</fullName>
    </submittedName>
</protein>
<comment type="subcellular location">
    <subcellularLocation>
        <location evidence="1">Membrane</location>
        <topology evidence="1">Multi-pass membrane protein</topology>
    </subcellularLocation>
</comment>
<accession>A0A6V7SG11</accession>
<feature type="compositionally biased region" description="Basic and acidic residues" evidence="5">
    <location>
        <begin position="579"/>
        <end position="625"/>
    </location>
</feature>
<reference evidence="8 9" key="1">
    <citation type="submission" date="2020-08" db="EMBL/GenBank/DDBJ databases">
        <authorList>
            <person name="Ramaprasad A."/>
        </authorList>
    </citation>
    <scope>NUCLEOTIDE SEQUENCE [LARGE SCALE GENOMIC DNA]</scope>
</reference>
<dbReference type="InterPro" id="IPR029016">
    <property type="entry name" value="GAF-like_dom_sf"/>
</dbReference>
<feature type="compositionally biased region" description="Acidic residues" evidence="5">
    <location>
        <begin position="470"/>
        <end position="484"/>
    </location>
</feature>
<gene>
    <name evidence="8" type="ORF">PVSEL_0301010</name>
</gene>
<evidence type="ECO:0000256" key="6">
    <source>
        <dbReference type="SAM" id="Phobius"/>
    </source>
</evidence>
<sequence>MNENILRNIWRYKPCLFIKKIIRNKSVLCLKISCNISRSNLKNGSFRLNNFINVWGVNAKKKVNTKNKLKNLQENYKVNNDEYKINRNNHVHYLNTNLLTQCLNKNSHILKPNPNNILIHHKICSYSTTKNEKVAKENSEQVKNADEEEKNNKLVKPNDMIKGNNPSVEENGKKNNDIKKILNIIFCSSIPMIGFGFMDQFIMIRLGDLFDASIGVTLGISTLCAASFGQLCSDTFGVFFGCAINYLLQRYKIIQIEKFDIKNKIYQYCTLIGSVLGILLGCSLGMLQLIFIDTTKSERLKKKKELDFIFQMVMYDCSDILNCEASTLFLYDKVKNELWSKAIHGRKNIIKISANSNEKSFCLWVLRNKEIINCKDVLSNELYNPAHDKKFNFKTKTILAVPILDRNNEVVGVLMFLNKLRSHGGYFTCNDEKLAELMSKHISIFMEKFNYISEGDKKMIIFDKEKINPQEEEEDEDEDEDISKDDDNLKNKSNLIEELKITNFKDKKKEERKRKREQNKKKQYQTLQIYDDGKIFDEGNYNEIKQKMYEDYDEKEEEEDVYDIEEEEEEEEDEEDYENLNKEEKDKESEQASISKDLENDPKNASIHYKEEKNNLPNSFKKDSNNKYQSSEIKQVARNEQVKTSNSSLKEGSSKIDTQDQVENKMKKNNATKIDLEKPYSLNDHTSVGTTTNDYEKDDKSSCTLNKSQKINNSYNKINKLQTINEHNKKFKFNLLMQNISKNVNNNLFNDQNISKFYDRNEKNVNTNIGTNKNVRNNEIEYEQNIPIYIDNENRKQKEKYNFKKYSTISRDEYIDPYIIDNAKILDTFFNNIEKKTKKINLCTNLCEDNINLWAKWKMCGQTYPNDFEEIKSNIKEEQTIPINILDKNYHQISYTPEFNYYFENNYDTEYDLFYQNRFNDGYSHVPNREYIGDNIVNKNKYENIENIENISLIKKNCMVYDVIKTYSHNIFDESYFAQINLGKISNNMSQKKNEMKCFKMLKIIYRYNLNKIFSNHYKYIIIKKKKKLRKFCYSIKCCDIHQMDQFWFTISCQNKLKSIFYKNLYFAINLQNARIIDFKLIHTYILNTIYENTTSIFVSPSTCYNVKKIDLFSVNNLYRLKNKTTMNDIIYKYYIFYNFRKKLKKKKINYYNYQDIYMEESFFGHNTHTKKVPKLLDDDLGKKSAIITVER</sequence>
<feature type="compositionally biased region" description="Acidic residues" evidence="5">
    <location>
        <begin position="551"/>
        <end position="578"/>
    </location>
</feature>
<feature type="compositionally biased region" description="Polar residues" evidence="5">
    <location>
        <begin position="642"/>
        <end position="651"/>
    </location>
</feature>
<organism evidence="8 9">
    <name type="scientific">Plasmodium vinckei</name>
    <dbReference type="NCBI Taxonomy" id="5860"/>
    <lineage>
        <taxon>Eukaryota</taxon>
        <taxon>Sar</taxon>
        <taxon>Alveolata</taxon>
        <taxon>Apicomplexa</taxon>
        <taxon>Aconoidasida</taxon>
        <taxon>Haemosporida</taxon>
        <taxon>Plasmodiidae</taxon>
        <taxon>Plasmodium</taxon>
        <taxon>Plasmodium (Vinckeia)</taxon>
    </lineage>
</organism>
<keyword evidence="3 6" id="KW-1133">Transmembrane helix</keyword>